<dbReference type="PANTHER" id="PTHR46528:SF1">
    <property type="entry name" value="PROTEIN SON"/>
    <property type="match status" value="1"/>
</dbReference>
<evidence type="ECO:0000313" key="2">
    <source>
        <dbReference type="EMBL" id="KMU86858.1"/>
    </source>
</evidence>
<name>A0A0J8UHF1_COCIT</name>
<feature type="compositionally biased region" description="Basic and acidic residues" evidence="1">
    <location>
        <begin position="847"/>
        <end position="857"/>
    </location>
</feature>
<evidence type="ECO:0000313" key="3">
    <source>
        <dbReference type="Proteomes" id="UP000054563"/>
    </source>
</evidence>
<evidence type="ECO:0000256" key="1">
    <source>
        <dbReference type="SAM" id="MobiDB-lite"/>
    </source>
</evidence>
<dbReference type="GO" id="GO:0003723">
    <property type="term" value="F:RNA binding"/>
    <property type="evidence" value="ECO:0007669"/>
    <property type="project" value="InterPro"/>
</dbReference>
<feature type="compositionally biased region" description="Gly residues" evidence="1">
    <location>
        <begin position="392"/>
        <end position="413"/>
    </location>
</feature>
<gene>
    <name evidence="2" type="ORF">CIHG_04798</name>
</gene>
<organism evidence="2 3">
    <name type="scientific">Coccidioides immitis H538.4</name>
    <dbReference type="NCBI Taxonomy" id="396776"/>
    <lineage>
        <taxon>Eukaryota</taxon>
        <taxon>Fungi</taxon>
        <taxon>Dikarya</taxon>
        <taxon>Ascomycota</taxon>
        <taxon>Pezizomycotina</taxon>
        <taxon>Eurotiomycetes</taxon>
        <taxon>Eurotiomycetidae</taxon>
        <taxon>Onygenales</taxon>
        <taxon>Onygenaceae</taxon>
        <taxon>Coccidioides</taxon>
    </lineage>
</organism>
<feature type="compositionally biased region" description="Low complexity" evidence="1">
    <location>
        <begin position="103"/>
        <end position="130"/>
    </location>
</feature>
<sequence length="978" mass="108423">MAALEPSSGLLDIASSLTQDEIPFKLRCAICNKLALNAFRLPCCDQAICESCQGSLPENCPVCAHTPLDADLCKPNKALRTTLKAFLRTEEKKRERERPVTKPAAEPAAPTTETGTPAETPAPAVEPLEPNGVGDEGAPDQSANPLPADTISQNEKPEPAPATSPTINATIADNEPSPTEQEPTETHVEPTNGIVNEESTSLEVPSQAPADQSSAAEDDGGAMQDPSQASQPVDNSMVMGTSNPNGFQPMGWQGPADFNQMMPPFMANGMQPTGMMPFPNQMGLPGMPGMGMDPMAASQGMFTDYGMNMNGMSGDMSMGMNFNNGQGMYGGWDVQNNMWNGGPDKFNANAFANRMGAGFGPYSGYPGYNMSQPQGNYPHMHHPSNDFHGPYGPYGRGSGRGRGFGGRGRGGYMSGMHDNYHSTNLAPFQHQIPPHLQSNGGPAPAGTTDAPENPQRKLNDETAPGGEENMRENQPTDEATKTTDNAAAAEEPPAETKSAPGDAAQETLSAIPSTAGAGSESGNPSGTGEVKSGPHSVGNSIPVVGENYQPNYGHNYFPSGPAGFQPSQPPVSAGYGFNNEPRGMGVAGAPAAPRAMREGLPNTSIRNARGFSILGRANVQPTQQQHVDGQRNRSRSRYRSYSRSRSPGSSHDDERSDRHRHGRKSRKDPDHDGEASVRSRSASADTTHRPSHRSRRDRDRVRRSDEKGSSSRRYRSPTRRDAQEDSKERSSSKALLAGEDGESRRLARAKEKEDRHRRRERERGRERERDRDHHRRHKDREQEKDRDREKYRDRDRDRERERERDTDKDRDRDRERERDRERDRDRDKGKDKDRGRDKDRDRKRRRERSESRADSEHSRRHARRARRDEADEPVNGSRDKKLAERVQANGTSTKSATEDKDPHTLEREARNRERMLKEQQRRQAMNADRDSRSSRRLESKLERSLLGGRRLSYKYEDEADDQARAARVEQEREAARWG</sequence>
<feature type="compositionally biased region" description="Low complexity" evidence="1">
    <location>
        <begin position="205"/>
        <end position="215"/>
    </location>
</feature>
<dbReference type="GO" id="GO:0051726">
    <property type="term" value="P:regulation of cell cycle"/>
    <property type="evidence" value="ECO:0007669"/>
    <property type="project" value="InterPro"/>
</dbReference>
<dbReference type="GO" id="GO:0043484">
    <property type="term" value="P:regulation of RNA splicing"/>
    <property type="evidence" value="ECO:0007669"/>
    <property type="project" value="InterPro"/>
</dbReference>
<feature type="compositionally biased region" description="Basic and acidic residues" evidence="1">
    <location>
        <begin position="741"/>
        <end position="754"/>
    </location>
</feature>
<accession>A0A0J8UHF1</accession>
<dbReference type="InterPro" id="IPR013083">
    <property type="entry name" value="Znf_RING/FYVE/PHD"/>
</dbReference>
<feature type="compositionally biased region" description="Basic and acidic residues" evidence="1">
    <location>
        <begin position="953"/>
        <end position="978"/>
    </location>
</feature>
<dbReference type="AlphaFoldDB" id="A0A0J8UHF1"/>
<feature type="region of interest" description="Disordered" evidence="1">
    <location>
        <begin position="381"/>
        <end position="578"/>
    </location>
</feature>
<protein>
    <recommendedName>
        <fullName evidence="4">RING-type domain-containing protein</fullName>
    </recommendedName>
</protein>
<evidence type="ECO:0008006" key="4">
    <source>
        <dbReference type="Google" id="ProtNLM"/>
    </source>
</evidence>
<feature type="region of interest" description="Disordered" evidence="1">
    <location>
        <begin position="597"/>
        <end position="978"/>
    </location>
</feature>
<dbReference type="STRING" id="396776.A0A0J8UHF1"/>
<proteinExistence type="predicted"/>
<feature type="compositionally biased region" description="Basic and acidic residues" evidence="1">
    <location>
        <begin position="779"/>
        <end position="840"/>
    </location>
</feature>
<feature type="compositionally biased region" description="Basic and acidic residues" evidence="1">
    <location>
        <begin position="667"/>
        <end position="677"/>
    </location>
</feature>
<dbReference type="CDD" id="cd16620">
    <property type="entry name" value="vRING-HC-C4C4_RBBP6"/>
    <property type="match status" value="1"/>
</dbReference>
<dbReference type="InterPro" id="IPR032922">
    <property type="entry name" value="SON"/>
</dbReference>
<dbReference type="Gene3D" id="3.30.40.10">
    <property type="entry name" value="Zinc/RING finger domain, C3HC4 (zinc finger)"/>
    <property type="match status" value="1"/>
</dbReference>
<feature type="compositionally biased region" description="Basic and acidic residues" evidence="1">
    <location>
        <begin position="761"/>
        <end position="771"/>
    </location>
</feature>
<feature type="compositionally biased region" description="Polar residues" evidence="1">
    <location>
        <begin position="193"/>
        <end position="204"/>
    </location>
</feature>
<reference evidence="3" key="1">
    <citation type="journal article" date="2010" name="Genome Res.">
        <title>Population genomic sequencing of Coccidioides fungi reveals recent hybridization and transposon control.</title>
        <authorList>
            <person name="Neafsey D.E."/>
            <person name="Barker B.M."/>
            <person name="Sharpton T.J."/>
            <person name="Stajich J.E."/>
            <person name="Park D.J."/>
            <person name="Whiston E."/>
            <person name="Hung C.-Y."/>
            <person name="McMahan C."/>
            <person name="White J."/>
            <person name="Sykes S."/>
            <person name="Heiman D."/>
            <person name="Young S."/>
            <person name="Zeng Q."/>
            <person name="Abouelleil A."/>
            <person name="Aftuck L."/>
            <person name="Bessette D."/>
            <person name="Brown A."/>
            <person name="FitzGerald M."/>
            <person name="Lui A."/>
            <person name="Macdonald J.P."/>
            <person name="Priest M."/>
            <person name="Orbach M.J."/>
            <person name="Galgiani J.N."/>
            <person name="Kirkland T.N."/>
            <person name="Cole G.T."/>
            <person name="Birren B.W."/>
            <person name="Henn M.R."/>
            <person name="Taylor J.W."/>
            <person name="Rounsley S.D."/>
        </authorList>
    </citation>
    <scope>NUCLEOTIDE SEQUENCE [LARGE SCALE GENOMIC DNA]</scope>
    <source>
        <strain evidence="3">H538.4</strain>
    </source>
</reference>
<feature type="compositionally biased region" description="Polar residues" evidence="1">
    <location>
        <begin position="225"/>
        <end position="246"/>
    </location>
</feature>
<feature type="compositionally biased region" description="Basic and acidic residues" evidence="1">
    <location>
        <begin position="718"/>
        <end position="731"/>
    </location>
</feature>
<feature type="region of interest" description="Disordered" evidence="1">
    <location>
        <begin position="87"/>
        <end position="246"/>
    </location>
</feature>
<dbReference type="SUPFAM" id="SSF57850">
    <property type="entry name" value="RING/U-box"/>
    <property type="match status" value="1"/>
</dbReference>
<feature type="compositionally biased region" description="Basic and acidic residues" evidence="1">
    <location>
        <begin position="696"/>
        <end position="709"/>
    </location>
</feature>
<dbReference type="Proteomes" id="UP000054563">
    <property type="component" value="Unassembled WGS sequence"/>
</dbReference>
<feature type="compositionally biased region" description="Basic residues" evidence="1">
    <location>
        <begin position="632"/>
        <end position="642"/>
    </location>
</feature>
<dbReference type="EMBL" id="DS016995">
    <property type="protein sequence ID" value="KMU86858.1"/>
    <property type="molecule type" value="Genomic_DNA"/>
</dbReference>
<dbReference type="VEuPathDB" id="FungiDB:CIHG_04798"/>
<feature type="compositionally biased region" description="Polar residues" evidence="1">
    <location>
        <begin position="472"/>
        <end position="485"/>
    </location>
</feature>
<feature type="compositionally biased region" description="Basic and acidic residues" evidence="1">
    <location>
        <begin position="896"/>
        <end position="943"/>
    </location>
</feature>
<dbReference type="OrthoDB" id="106784at2759"/>
<feature type="compositionally biased region" description="Basic and acidic residues" evidence="1">
    <location>
        <begin position="87"/>
        <end position="100"/>
    </location>
</feature>
<dbReference type="PANTHER" id="PTHR46528">
    <property type="entry name" value="PROTEIN SON"/>
    <property type="match status" value="1"/>
</dbReference>